<keyword evidence="3" id="KW-1003">Cell membrane</keyword>
<feature type="transmembrane region" description="Helical" evidence="8">
    <location>
        <begin position="319"/>
        <end position="337"/>
    </location>
</feature>
<comment type="subcellular location">
    <subcellularLocation>
        <location evidence="1">Cell membrane</location>
        <topology evidence="1">Multi-pass membrane protein</topology>
    </subcellularLocation>
</comment>
<dbReference type="RefSeq" id="WP_073155603.1">
    <property type="nucleotide sequence ID" value="NZ_FQVL01000009.1"/>
</dbReference>
<evidence type="ECO:0000256" key="6">
    <source>
        <dbReference type="ARBA" id="ARBA00023136"/>
    </source>
</evidence>
<feature type="transmembrane region" description="Helical" evidence="8">
    <location>
        <begin position="131"/>
        <end position="155"/>
    </location>
</feature>
<proteinExistence type="inferred from homology"/>
<keyword evidence="5 8" id="KW-1133">Transmembrane helix</keyword>
<evidence type="ECO:0000313" key="9">
    <source>
        <dbReference type="EMBL" id="SHF17007.1"/>
    </source>
</evidence>
<feature type="transmembrane region" description="Helical" evidence="8">
    <location>
        <begin position="167"/>
        <end position="186"/>
    </location>
</feature>
<keyword evidence="4 8" id="KW-0812">Transmembrane</keyword>
<evidence type="ECO:0000256" key="2">
    <source>
        <dbReference type="ARBA" id="ARBA00006386"/>
    </source>
</evidence>
<feature type="transmembrane region" description="Helical" evidence="8">
    <location>
        <begin position="293"/>
        <end position="313"/>
    </location>
</feature>
<dbReference type="InterPro" id="IPR005524">
    <property type="entry name" value="DUF318"/>
</dbReference>
<accession>A0A1M4ZGT0</accession>
<dbReference type="GO" id="GO:0005886">
    <property type="term" value="C:plasma membrane"/>
    <property type="evidence" value="ECO:0007669"/>
    <property type="project" value="UniProtKB-SubCell"/>
</dbReference>
<keyword evidence="6 8" id="KW-0472">Membrane</keyword>
<evidence type="ECO:0000313" key="10">
    <source>
        <dbReference type="Proteomes" id="UP000184476"/>
    </source>
</evidence>
<comment type="similarity">
    <text evidence="2">Belongs to the UPF0718 family.</text>
</comment>
<dbReference type="InterPro" id="IPR052923">
    <property type="entry name" value="UPF0718"/>
</dbReference>
<name>A0A1M4ZGT0_9BACL</name>
<sequence>MRTQLRKYSIELSIIVVFGLFILLLNSGINWLLQFNAWFTEIRPEVAPKFQNGITIFLSIFIEGVPFILIGVLVSSLIHIFVQEEHIWRYIPRQPILSIPIASVLGLVLPICECGIVPIVRRLIQKGLPPYVAITFLLAAPIVNPVTILSTYLAFADLGMHTALARTLLGAMIAILMGFIFCFVFMNRSVLRIDQNQSSCDVHCDHDHQQAENTNHLHHDPSHDHGEVSHHEHTHHPSSMFYRMKHALYHAVFEWMNMGKFFVFGVAIAAIFQTTIGLSVLRQTISSEWWAVFLLMFLAYVLSICSSADAFVAASFRTFVDQSALLAFLVFGPMMDIKNVMMLLSAFRLPVVLFLLIGCMILTYTTVILLF</sequence>
<gene>
    <name evidence="9" type="ORF">SAMN05444392_10936</name>
</gene>
<feature type="transmembrane region" description="Helical" evidence="8">
    <location>
        <begin position="261"/>
        <end position="281"/>
    </location>
</feature>
<dbReference type="Proteomes" id="UP000184476">
    <property type="component" value="Unassembled WGS sequence"/>
</dbReference>
<protein>
    <recommendedName>
        <fullName evidence="11">Permease</fullName>
    </recommendedName>
</protein>
<feature type="transmembrane region" description="Helical" evidence="8">
    <location>
        <begin position="12"/>
        <end position="33"/>
    </location>
</feature>
<dbReference type="STRING" id="112248.SAMN05444392_10936"/>
<dbReference type="PANTHER" id="PTHR34184:SF4">
    <property type="entry name" value="UPF0718 PROTEIN YCGR"/>
    <property type="match status" value="1"/>
</dbReference>
<reference evidence="9 10" key="1">
    <citation type="submission" date="2016-11" db="EMBL/GenBank/DDBJ databases">
        <authorList>
            <person name="Jaros S."/>
            <person name="Januszkiewicz K."/>
            <person name="Wedrychowicz H."/>
        </authorList>
    </citation>
    <scope>NUCLEOTIDE SEQUENCE [LARGE SCALE GENOMIC DNA]</scope>
    <source>
        <strain evidence="9 10">DSM 44666</strain>
    </source>
</reference>
<keyword evidence="10" id="KW-1185">Reference proteome</keyword>
<dbReference type="PANTHER" id="PTHR34184">
    <property type="entry name" value="UPF0718 PROTEIN YCGR"/>
    <property type="match status" value="1"/>
</dbReference>
<evidence type="ECO:0000256" key="5">
    <source>
        <dbReference type="ARBA" id="ARBA00022989"/>
    </source>
</evidence>
<dbReference type="Pfam" id="PF03773">
    <property type="entry name" value="ArsP_1"/>
    <property type="match status" value="1"/>
</dbReference>
<dbReference type="EMBL" id="FQVL01000009">
    <property type="protein sequence ID" value="SHF17007.1"/>
    <property type="molecule type" value="Genomic_DNA"/>
</dbReference>
<dbReference type="AlphaFoldDB" id="A0A1M4ZGT0"/>
<feature type="transmembrane region" description="Helical" evidence="8">
    <location>
        <begin position="53"/>
        <end position="82"/>
    </location>
</feature>
<organism evidence="9 10">
    <name type="scientific">Seinonella peptonophila</name>
    <dbReference type="NCBI Taxonomy" id="112248"/>
    <lineage>
        <taxon>Bacteria</taxon>
        <taxon>Bacillati</taxon>
        <taxon>Bacillota</taxon>
        <taxon>Bacilli</taxon>
        <taxon>Bacillales</taxon>
        <taxon>Thermoactinomycetaceae</taxon>
        <taxon>Seinonella</taxon>
    </lineage>
</organism>
<feature type="transmembrane region" description="Helical" evidence="8">
    <location>
        <begin position="94"/>
        <end position="119"/>
    </location>
</feature>
<evidence type="ECO:0000256" key="3">
    <source>
        <dbReference type="ARBA" id="ARBA00022475"/>
    </source>
</evidence>
<evidence type="ECO:0000256" key="8">
    <source>
        <dbReference type="SAM" id="Phobius"/>
    </source>
</evidence>
<evidence type="ECO:0000256" key="1">
    <source>
        <dbReference type="ARBA" id="ARBA00004651"/>
    </source>
</evidence>
<feature type="region of interest" description="Disordered" evidence="7">
    <location>
        <begin position="213"/>
        <end position="233"/>
    </location>
</feature>
<feature type="transmembrane region" description="Helical" evidence="8">
    <location>
        <begin position="349"/>
        <end position="370"/>
    </location>
</feature>
<feature type="compositionally biased region" description="Basic and acidic residues" evidence="7">
    <location>
        <begin position="213"/>
        <end position="231"/>
    </location>
</feature>
<evidence type="ECO:0000256" key="7">
    <source>
        <dbReference type="SAM" id="MobiDB-lite"/>
    </source>
</evidence>
<dbReference type="OrthoDB" id="9810876at2"/>
<evidence type="ECO:0000256" key="4">
    <source>
        <dbReference type="ARBA" id="ARBA00022692"/>
    </source>
</evidence>
<evidence type="ECO:0008006" key="11">
    <source>
        <dbReference type="Google" id="ProtNLM"/>
    </source>
</evidence>